<dbReference type="AlphaFoldDB" id="A0A1G1WPP8"/>
<evidence type="ECO:0000313" key="2">
    <source>
        <dbReference type="EMBL" id="OGY29722.1"/>
    </source>
</evidence>
<reference evidence="2 3" key="1">
    <citation type="journal article" date="2016" name="Nat. Commun.">
        <title>Thousands of microbial genomes shed light on interconnected biogeochemical processes in an aquifer system.</title>
        <authorList>
            <person name="Anantharaman K."/>
            <person name="Brown C.T."/>
            <person name="Hug L.A."/>
            <person name="Sharon I."/>
            <person name="Castelle C.J."/>
            <person name="Probst A.J."/>
            <person name="Thomas B.C."/>
            <person name="Singh A."/>
            <person name="Wilkins M.J."/>
            <person name="Karaoz U."/>
            <person name="Brodie E.L."/>
            <person name="Williams K.H."/>
            <person name="Hubbard S.S."/>
            <person name="Banfield J.F."/>
        </authorList>
    </citation>
    <scope>NUCLEOTIDE SEQUENCE [LARGE SCALE GENOMIC DNA]</scope>
</reference>
<evidence type="ECO:0000259" key="1">
    <source>
        <dbReference type="Pfam" id="PF18480"/>
    </source>
</evidence>
<feature type="domain" description="DUF5615" evidence="1">
    <location>
        <begin position="1"/>
        <end position="107"/>
    </location>
</feature>
<proteinExistence type="predicted"/>
<protein>
    <recommendedName>
        <fullName evidence="1">DUF5615 domain-containing protein</fullName>
    </recommendedName>
</protein>
<dbReference type="EMBL" id="MHCX01000015">
    <property type="protein sequence ID" value="OGY29722.1"/>
    <property type="molecule type" value="Genomic_DNA"/>
</dbReference>
<name>A0A1G1WPP8_9BACT</name>
<dbReference type="Pfam" id="PF18480">
    <property type="entry name" value="DUF5615"/>
    <property type="match status" value="1"/>
</dbReference>
<sequence length="120" mass="13564">MRFLADVNVPQLVITSLSSSGHDVLDLKSNNPKSTDKEIVQLARVKKRVIITLDKDFISLTQYPKHQVPTIVIRLKKQNPRNIGAHLEELLKNQKAETLEKSLTIIFEDVADSYPFKLAG</sequence>
<organism evidence="2 3">
    <name type="scientific">Candidatus Woykebacteria bacterium RIFCSPHIGHO2_02_FULL_43_16b</name>
    <dbReference type="NCBI Taxonomy" id="1802601"/>
    <lineage>
        <taxon>Bacteria</taxon>
        <taxon>Candidatus Woykeibacteriota</taxon>
    </lineage>
</organism>
<comment type="caution">
    <text evidence="2">The sequence shown here is derived from an EMBL/GenBank/DDBJ whole genome shotgun (WGS) entry which is preliminary data.</text>
</comment>
<evidence type="ECO:0000313" key="3">
    <source>
        <dbReference type="Proteomes" id="UP000177821"/>
    </source>
</evidence>
<dbReference type="InterPro" id="IPR041049">
    <property type="entry name" value="DUF5615"/>
</dbReference>
<dbReference type="Proteomes" id="UP000177821">
    <property type="component" value="Unassembled WGS sequence"/>
</dbReference>
<gene>
    <name evidence="2" type="ORF">A3J50_00335</name>
</gene>
<accession>A0A1G1WPP8</accession>